<gene>
    <name evidence="2" type="ORF">CNYM01_14349</name>
</gene>
<evidence type="ECO:0000313" key="2">
    <source>
        <dbReference type="EMBL" id="KXH56994.1"/>
    </source>
</evidence>
<dbReference type="EMBL" id="JEMN01000760">
    <property type="protein sequence ID" value="KXH56994.1"/>
    <property type="molecule type" value="Genomic_DNA"/>
</dbReference>
<reference evidence="2 3" key="1">
    <citation type="submission" date="2014-02" db="EMBL/GenBank/DDBJ databases">
        <title>The genome sequence of Colletotrichum nymphaeae SA-01.</title>
        <authorList>
            <person name="Baroncelli R."/>
            <person name="Thon M.R."/>
        </authorList>
    </citation>
    <scope>NUCLEOTIDE SEQUENCE [LARGE SCALE GENOMIC DNA]</scope>
    <source>
        <strain evidence="2 3">SA-01</strain>
    </source>
</reference>
<feature type="compositionally biased region" description="Low complexity" evidence="1">
    <location>
        <begin position="20"/>
        <end position="34"/>
    </location>
</feature>
<dbReference type="Proteomes" id="UP000070054">
    <property type="component" value="Unassembled WGS sequence"/>
</dbReference>
<evidence type="ECO:0000313" key="3">
    <source>
        <dbReference type="Proteomes" id="UP000070054"/>
    </source>
</evidence>
<name>A0A135U9D3_9PEZI</name>
<proteinExistence type="predicted"/>
<dbReference type="AlphaFoldDB" id="A0A135U9D3"/>
<keyword evidence="3" id="KW-1185">Reference proteome</keyword>
<feature type="region of interest" description="Disordered" evidence="1">
    <location>
        <begin position="1"/>
        <end position="91"/>
    </location>
</feature>
<sequence length="91" mass="9841">MAARSRRTRHRSGRTHRIDPPSSVRRPAASRSCRGSGTLAPGGRGSSPATRRWASSRRSQCPSRPEGLGVALQEKGRPPLAARSRTGCWPL</sequence>
<evidence type="ECO:0000256" key="1">
    <source>
        <dbReference type="SAM" id="MobiDB-lite"/>
    </source>
</evidence>
<accession>A0A135U9D3</accession>
<feature type="non-terminal residue" evidence="2">
    <location>
        <position position="91"/>
    </location>
</feature>
<protein>
    <submittedName>
        <fullName evidence="2">Uncharacterized protein</fullName>
    </submittedName>
</protein>
<organism evidence="2 3">
    <name type="scientific">Colletotrichum nymphaeae SA-01</name>
    <dbReference type="NCBI Taxonomy" id="1460502"/>
    <lineage>
        <taxon>Eukaryota</taxon>
        <taxon>Fungi</taxon>
        <taxon>Dikarya</taxon>
        <taxon>Ascomycota</taxon>
        <taxon>Pezizomycotina</taxon>
        <taxon>Sordariomycetes</taxon>
        <taxon>Hypocreomycetidae</taxon>
        <taxon>Glomerellales</taxon>
        <taxon>Glomerellaceae</taxon>
        <taxon>Colletotrichum</taxon>
        <taxon>Colletotrichum acutatum species complex</taxon>
    </lineage>
</organism>
<feature type="compositionally biased region" description="Basic residues" evidence="1">
    <location>
        <begin position="1"/>
        <end position="15"/>
    </location>
</feature>
<comment type="caution">
    <text evidence="2">The sequence shown here is derived from an EMBL/GenBank/DDBJ whole genome shotgun (WGS) entry which is preliminary data.</text>
</comment>